<evidence type="ECO:0000313" key="2">
    <source>
        <dbReference type="Proteomes" id="UP000053593"/>
    </source>
</evidence>
<proteinExistence type="predicted"/>
<name>A0A0D0C8F2_9AGAR</name>
<reference evidence="1 2" key="1">
    <citation type="submission" date="2014-04" db="EMBL/GenBank/DDBJ databases">
        <title>Evolutionary Origins and Diversification of the Mycorrhizal Mutualists.</title>
        <authorList>
            <consortium name="DOE Joint Genome Institute"/>
            <consortium name="Mycorrhizal Genomics Consortium"/>
            <person name="Kohler A."/>
            <person name="Kuo A."/>
            <person name="Nagy L.G."/>
            <person name="Floudas D."/>
            <person name="Copeland A."/>
            <person name="Barry K.W."/>
            <person name="Cichocki N."/>
            <person name="Veneault-Fourrey C."/>
            <person name="LaButti K."/>
            <person name="Lindquist E.A."/>
            <person name="Lipzen A."/>
            <person name="Lundell T."/>
            <person name="Morin E."/>
            <person name="Murat C."/>
            <person name="Riley R."/>
            <person name="Ohm R."/>
            <person name="Sun H."/>
            <person name="Tunlid A."/>
            <person name="Henrissat B."/>
            <person name="Grigoriev I.V."/>
            <person name="Hibbett D.S."/>
            <person name="Martin F."/>
        </authorList>
    </citation>
    <scope>NUCLEOTIDE SEQUENCE [LARGE SCALE GENOMIC DNA]</scope>
    <source>
        <strain evidence="1 2">FD-317 M1</strain>
    </source>
</reference>
<dbReference type="OrthoDB" id="3052721at2759"/>
<dbReference type="HOGENOM" id="CLU_1506920_0_0_1"/>
<gene>
    <name evidence="1" type="ORF">GYMLUDRAFT_170531</name>
</gene>
<keyword evidence="2" id="KW-1185">Reference proteome</keyword>
<protein>
    <submittedName>
        <fullName evidence="1">Uncharacterized protein</fullName>
    </submittedName>
</protein>
<feature type="non-terminal residue" evidence="1">
    <location>
        <position position="1"/>
    </location>
</feature>
<accession>A0A0D0C8F2</accession>
<organism evidence="1 2">
    <name type="scientific">Collybiopsis luxurians FD-317 M1</name>
    <dbReference type="NCBI Taxonomy" id="944289"/>
    <lineage>
        <taxon>Eukaryota</taxon>
        <taxon>Fungi</taxon>
        <taxon>Dikarya</taxon>
        <taxon>Basidiomycota</taxon>
        <taxon>Agaricomycotina</taxon>
        <taxon>Agaricomycetes</taxon>
        <taxon>Agaricomycetidae</taxon>
        <taxon>Agaricales</taxon>
        <taxon>Marasmiineae</taxon>
        <taxon>Omphalotaceae</taxon>
        <taxon>Collybiopsis</taxon>
        <taxon>Collybiopsis luxurians</taxon>
    </lineage>
</organism>
<evidence type="ECO:0000313" key="1">
    <source>
        <dbReference type="EMBL" id="KIK58789.1"/>
    </source>
</evidence>
<dbReference type="AlphaFoldDB" id="A0A0D0C8F2"/>
<sequence length="179" mass="19540">ESSRGGVKTMDLMGALLNNKDDKKGQGDIHANVAHALDNPAISTELCATVLYMNAILHLYLHVVCSGNVNALDLSPLNAEVKSHVNKILKDPDILFGKTASYATGSLNGKEWEDPEAVRAVHEPAATLPCLKNITLAFFRGSLATWEHFSSEFAPGGLMDEATPEEKWKAWRSAMNFIY</sequence>
<dbReference type="EMBL" id="KN834783">
    <property type="protein sequence ID" value="KIK58789.1"/>
    <property type="molecule type" value="Genomic_DNA"/>
</dbReference>
<dbReference type="Proteomes" id="UP000053593">
    <property type="component" value="Unassembled WGS sequence"/>
</dbReference>